<dbReference type="SMART" id="SM01403">
    <property type="entry name" value="Ribosomal_S10"/>
    <property type="match status" value="1"/>
</dbReference>
<reference evidence="11" key="1">
    <citation type="submission" date="2025-08" db="UniProtKB">
        <authorList>
            <consortium name="Ensembl"/>
        </authorList>
    </citation>
    <scope>IDENTIFICATION</scope>
</reference>
<evidence type="ECO:0000313" key="12">
    <source>
        <dbReference type="Proteomes" id="UP000233040"/>
    </source>
</evidence>
<keyword evidence="12" id="KW-1185">Reference proteome</keyword>
<reference evidence="11" key="2">
    <citation type="submission" date="2025-09" db="UniProtKB">
        <authorList>
            <consortium name="Ensembl"/>
        </authorList>
    </citation>
    <scope>IDENTIFICATION</scope>
</reference>
<dbReference type="InterPro" id="IPR001848">
    <property type="entry name" value="Ribosomal_uS10"/>
</dbReference>
<protein>
    <recommendedName>
        <fullName evidence="7">Small ribosomal subunit protein uS10</fullName>
    </recommendedName>
    <alternativeName>
        <fullName evidence="8">40S ribosomal protein S20</fullName>
    </alternativeName>
</protein>
<evidence type="ECO:0000256" key="7">
    <source>
        <dbReference type="ARBA" id="ARBA00035162"/>
    </source>
</evidence>
<dbReference type="GeneTree" id="ENSGT00390000003248"/>
<keyword evidence="4" id="KW-0963">Cytoplasm</keyword>
<comment type="similarity">
    <text evidence="2">Belongs to the universal ribosomal protein uS10 family.</text>
</comment>
<evidence type="ECO:0000256" key="9">
    <source>
        <dbReference type="ARBA" id="ARBA00045746"/>
    </source>
</evidence>
<evidence type="ECO:0000313" key="11">
    <source>
        <dbReference type="Ensembl" id="ENSCCAP00000033280.1"/>
    </source>
</evidence>
<keyword evidence="6" id="KW-0687">Ribonucleoprotein</keyword>
<feature type="domain" description="Small ribosomal subunit protein uS10" evidence="10">
    <location>
        <begin position="21"/>
        <end position="105"/>
    </location>
</feature>
<evidence type="ECO:0000256" key="2">
    <source>
        <dbReference type="ARBA" id="ARBA00007102"/>
    </source>
</evidence>
<dbReference type="InterPro" id="IPR027486">
    <property type="entry name" value="Ribosomal_uS10_dom"/>
</dbReference>
<evidence type="ECO:0000256" key="5">
    <source>
        <dbReference type="ARBA" id="ARBA00022980"/>
    </source>
</evidence>
<proteinExistence type="inferred from homology"/>
<evidence type="ECO:0000256" key="6">
    <source>
        <dbReference type="ARBA" id="ARBA00023274"/>
    </source>
</evidence>
<comment type="subunit">
    <text evidence="3">Component of the 40S small ribosomal subunit.</text>
</comment>
<sequence length="137" mass="15362">MASKDTGKTPVEPEVAIHRIPITLTSRNVKSLEKVCADVIRGAKEKNLKVKGPALRIITRKTPRGEGSKTWDCFQTRIHKRRTDLHNPSEIVKQVTSINMDHHCRCLSQLFWLGAVAHACNLNTLGGQGRMITRSRV</sequence>
<evidence type="ECO:0000256" key="8">
    <source>
        <dbReference type="ARBA" id="ARBA00035450"/>
    </source>
</evidence>
<evidence type="ECO:0000256" key="1">
    <source>
        <dbReference type="ARBA" id="ARBA00004496"/>
    </source>
</evidence>
<dbReference type="PANTHER" id="PTHR11700">
    <property type="entry name" value="30S RIBOSOMAL PROTEIN S10 FAMILY MEMBER"/>
    <property type="match status" value="1"/>
</dbReference>
<evidence type="ECO:0000256" key="3">
    <source>
        <dbReference type="ARBA" id="ARBA00011542"/>
    </source>
</evidence>
<evidence type="ECO:0000256" key="4">
    <source>
        <dbReference type="ARBA" id="ARBA00022490"/>
    </source>
</evidence>
<dbReference type="Proteomes" id="UP000233040">
    <property type="component" value="Unassembled WGS sequence"/>
</dbReference>
<organism evidence="11 12">
    <name type="scientific">Cebus imitator</name>
    <name type="common">Panamanian white-faced capuchin</name>
    <name type="synonym">Cebus capucinus imitator</name>
    <dbReference type="NCBI Taxonomy" id="2715852"/>
    <lineage>
        <taxon>Eukaryota</taxon>
        <taxon>Metazoa</taxon>
        <taxon>Chordata</taxon>
        <taxon>Craniata</taxon>
        <taxon>Vertebrata</taxon>
        <taxon>Euteleostomi</taxon>
        <taxon>Mammalia</taxon>
        <taxon>Eutheria</taxon>
        <taxon>Euarchontoglires</taxon>
        <taxon>Primates</taxon>
        <taxon>Haplorrhini</taxon>
        <taxon>Platyrrhini</taxon>
        <taxon>Cebidae</taxon>
        <taxon>Cebinae</taxon>
        <taxon>Cebus</taxon>
    </lineage>
</organism>
<dbReference type="SUPFAM" id="SSF54999">
    <property type="entry name" value="Ribosomal protein S10"/>
    <property type="match status" value="1"/>
</dbReference>
<dbReference type="Pfam" id="PF00338">
    <property type="entry name" value="Ribosomal_S10"/>
    <property type="match status" value="1"/>
</dbReference>
<name>A0A2K5RYS0_CEBIM</name>
<dbReference type="GO" id="GO:1990904">
    <property type="term" value="C:ribonucleoprotein complex"/>
    <property type="evidence" value="ECO:0007669"/>
    <property type="project" value="UniProtKB-KW"/>
</dbReference>
<accession>A0A2K5RYS0</accession>
<dbReference type="GO" id="GO:0022626">
    <property type="term" value="C:cytosolic ribosome"/>
    <property type="evidence" value="ECO:0007669"/>
    <property type="project" value="UniProtKB-ARBA"/>
</dbReference>
<dbReference type="FunFam" id="3.30.70.600:FF:000011">
    <property type="entry name" value="Uncharacterized protein"/>
    <property type="match status" value="1"/>
</dbReference>
<dbReference type="Ensembl" id="ENSCCAT00000051048.1">
    <property type="protein sequence ID" value="ENSCCAP00000033280.1"/>
    <property type="gene ID" value="ENSCCAG00000034657.1"/>
</dbReference>
<comment type="subcellular location">
    <subcellularLocation>
        <location evidence="1">Cytoplasm</location>
    </subcellularLocation>
</comment>
<dbReference type="Gene3D" id="3.30.70.600">
    <property type="entry name" value="Ribosomal protein S10 domain"/>
    <property type="match status" value="1"/>
</dbReference>
<dbReference type="STRING" id="9516.ENSCCAP00000033280"/>
<dbReference type="GO" id="GO:0003735">
    <property type="term" value="F:structural constituent of ribosome"/>
    <property type="evidence" value="ECO:0007669"/>
    <property type="project" value="InterPro"/>
</dbReference>
<keyword evidence="5" id="KW-0689">Ribosomal protein</keyword>
<dbReference type="GO" id="GO:0006412">
    <property type="term" value="P:translation"/>
    <property type="evidence" value="ECO:0007669"/>
    <property type="project" value="InterPro"/>
</dbReference>
<evidence type="ECO:0000259" key="10">
    <source>
        <dbReference type="SMART" id="SM01403"/>
    </source>
</evidence>
<comment type="function">
    <text evidence="9">Component of the small ribosomal subunit. The ribosome is a large ribonucleoprotein complex responsible for the synthesis of proteins in the cell.</text>
</comment>
<dbReference type="InterPro" id="IPR036838">
    <property type="entry name" value="Ribosomal_uS10_dom_sf"/>
</dbReference>
<dbReference type="AlphaFoldDB" id="A0A2K5RYS0"/>